<evidence type="ECO:0000256" key="3">
    <source>
        <dbReference type="ARBA" id="ARBA00022946"/>
    </source>
</evidence>
<evidence type="ECO:0000256" key="6">
    <source>
        <dbReference type="ARBA" id="ARBA00023128"/>
    </source>
</evidence>
<evidence type="ECO:0000313" key="9">
    <source>
        <dbReference type="Proteomes" id="UP001306508"/>
    </source>
</evidence>
<organism evidence="8 9">
    <name type="scientific">Arxiozyma heterogenica</name>
    <dbReference type="NCBI Taxonomy" id="278026"/>
    <lineage>
        <taxon>Eukaryota</taxon>
        <taxon>Fungi</taxon>
        <taxon>Dikarya</taxon>
        <taxon>Ascomycota</taxon>
        <taxon>Saccharomycotina</taxon>
        <taxon>Saccharomycetes</taxon>
        <taxon>Saccharomycetales</taxon>
        <taxon>Saccharomycetaceae</taxon>
        <taxon>Arxiozyma</taxon>
    </lineage>
</organism>
<dbReference type="InterPro" id="IPR016522">
    <property type="entry name" value="RSM22_mit_bud"/>
</dbReference>
<dbReference type="GO" id="GO:0008168">
    <property type="term" value="F:methyltransferase activity"/>
    <property type="evidence" value="ECO:0007669"/>
    <property type="project" value="InterPro"/>
</dbReference>
<comment type="subcellular location">
    <subcellularLocation>
        <location evidence="1">Mitochondrion</location>
    </subcellularLocation>
</comment>
<proteinExistence type="predicted"/>
<dbReference type="EMBL" id="JAWIZZ010000036">
    <property type="protein sequence ID" value="KAK5781390.1"/>
    <property type="molecule type" value="Genomic_DNA"/>
</dbReference>
<comment type="caution">
    <text evidence="8">The sequence shown here is derived from an EMBL/GenBank/DDBJ whole genome shotgun (WGS) entry which is preliminary data.</text>
</comment>
<name>A0AAN7WNL9_9SACH</name>
<gene>
    <name evidence="8" type="ORF">RI543_001232</name>
</gene>
<sequence length="510" mass="58696">MIRHFSTSTICQSSLSKYLPKTLLGHTLRGQIIMSPQLATVINNNIISNHLPNNLRRIIQKFYIQLKETEMFPVVKTQLETDSFIGAFFLRDYASCYSVLYELKRRFDLIGFAPKSILDVSHGPSTGMLVLNDLLNNSVHKDNSIQKSWGAERKDSVILSSSGEMSRRARMLLDAQPLERQVQTRLLSTVPTSLKYNLIILNHQMLKDPRKYPYEIDSQLNHYLSLLSDDGGYLVIVERGTPTGAETVARVRELIIRQNSSLTATTGKDNSVGGDHHQDYSIIAPCSHMNKCPLQLGNLNYYKLNDPNDSQLRKKLKFISFEKMVQRPKFSIELKRGKLLSLSWNNQDRRKLLNLRGKGRPNGNNYELVNYTYLVVGKSVPSLEMDNWPRIISPPIKKKGHVILNVSTVPDGKVENWIIPKSMSKEIYHDARKSKWGDLWPHGAKTKIPIRNRIDFEHLKGLEKDRIKNLKTEERKKRLELKKRLIELDQVKEPTKENINELANIYKMLL</sequence>
<dbReference type="GO" id="GO:0003735">
    <property type="term" value="F:structural constituent of ribosome"/>
    <property type="evidence" value="ECO:0007669"/>
    <property type="project" value="TreeGrafter"/>
</dbReference>
<dbReference type="PIRSF" id="PIRSF007797">
    <property type="entry name" value="RSM22"/>
    <property type="match status" value="1"/>
</dbReference>
<dbReference type="Proteomes" id="UP001306508">
    <property type="component" value="Unassembled WGS sequence"/>
</dbReference>
<evidence type="ECO:0000256" key="2">
    <source>
        <dbReference type="ARBA" id="ARBA00022723"/>
    </source>
</evidence>
<dbReference type="PANTHER" id="PTHR13184:SF5">
    <property type="entry name" value="METHYLTRANSFERASE-LIKE PROTEIN 17, MITOCHONDRIAL"/>
    <property type="match status" value="1"/>
</dbReference>
<evidence type="ECO:0000256" key="4">
    <source>
        <dbReference type="ARBA" id="ARBA00023004"/>
    </source>
</evidence>
<keyword evidence="2" id="KW-0479">Metal-binding</keyword>
<evidence type="ECO:0000313" key="8">
    <source>
        <dbReference type="EMBL" id="KAK5781390.1"/>
    </source>
</evidence>
<dbReference type="GO" id="GO:0006412">
    <property type="term" value="P:translation"/>
    <property type="evidence" value="ECO:0007669"/>
    <property type="project" value="InterPro"/>
</dbReference>
<evidence type="ECO:0000256" key="5">
    <source>
        <dbReference type="ARBA" id="ARBA00023014"/>
    </source>
</evidence>
<dbReference type="GO" id="GO:0046872">
    <property type="term" value="F:metal ion binding"/>
    <property type="evidence" value="ECO:0007669"/>
    <property type="project" value="UniProtKB-KW"/>
</dbReference>
<evidence type="ECO:0000256" key="1">
    <source>
        <dbReference type="ARBA" id="ARBA00004173"/>
    </source>
</evidence>
<comment type="function">
    <text evidence="7">Mitochondrial ribosome (mitoribosome) assembly factor. Binds at the interface of the head and body domains of the mitochondrial small ribosomal subunit (mt-SSU), occluding the mRNA channel and preventing compaction of the head domain towards the body. Probable inactive methyltransferase: retains the characteristic folding and ability to bind S-adenosyl-L-methionine, but it probably lost its methyltransferase activity.</text>
</comment>
<evidence type="ECO:0008006" key="10">
    <source>
        <dbReference type="Google" id="ProtNLM"/>
    </source>
</evidence>
<dbReference type="InterPro" id="IPR052571">
    <property type="entry name" value="Mt_RNA_Methyltransferase"/>
</dbReference>
<accession>A0AAN7WNL9</accession>
<dbReference type="GO" id="GO:0005763">
    <property type="term" value="C:mitochondrial small ribosomal subunit"/>
    <property type="evidence" value="ECO:0007669"/>
    <property type="project" value="TreeGrafter"/>
</dbReference>
<keyword evidence="6" id="KW-0496">Mitochondrion</keyword>
<keyword evidence="9" id="KW-1185">Reference proteome</keyword>
<keyword evidence="3" id="KW-0809">Transit peptide</keyword>
<reference evidence="9" key="1">
    <citation type="submission" date="2023-07" db="EMBL/GenBank/DDBJ databases">
        <title>A draft genome of Kazachstania heterogenica Y-27499.</title>
        <authorList>
            <person name="Donic C."/>
            <person name="Kralova J.S."/>
            <person name="Fidel L."/>
            <person name="Ben-Dor S."/>
            <person name="Jung S."/>
        </authorList>
    </citation>
    <scope>NUCLEOTIDE SEQUENCE [LARGE SCALE GENOMIC DNA]</scope>
    <source>
        <strain evidence="9">Y27499</strain>
    </source>
</reference>
<dbReference type="GO" id="GO:0051536">
    <property type="term" value="F:iron-sulfur cluster binding"/>
    <property type="evidence" value="ECO:0007669"/>
    <property type="project" value="UniProtKB-KW"/>
</dbReference>
<evidence type="ECO:0000256" key="7">
    <source>
        <dbReference type="ARBA" id="ARBA00045681"/>
    </source>
</evidence>
<dbReference type="InterPro" id="IPR015324">
    <property type="entry name" value="Ribosomal_Rsm22-like"/>
</dbReference>
<dbReference type="PANTHER" id="PTHR13184">
    <property type="entry name" value="37S RIBOSOMAL PROTEIN S22"/>
    <property type="match status" value="1"/>
</dbReference>
<dbReference type="Pfam" id="PF09243">
    <property type="entry name" value="Rsm22"/>
    <property type="match status" value="2"/>
</dbReference>
<keyword evidence="4" id="KW-0408">Iron</keyword>
<protein>
    <recommendedName>
        <fullName evidence="10">Rsm22p</fullName>
    </recommendedName>
</protein>
<keyword evidence="5" id="KW-0411">Iron-sulfur</keyword>
<dbReference type="AlphaFoldDB" id="A0AAN7WNL9"/>